<feature type="transmembrane region" description="Helical" evidence="1">
    <location>
        <begin position="37"/>
        <end position="59"/>
    </location>
</feature>
<dbReference type="AlphaFoldDB" id="A0A0B7GRJ9"/>
<protein>
    <recommendedName>
        <fullName evidence="4">Beta-carotene 15,15'-monooxygenase</fullName>
    </recommendedName>
</protein>
<feature type="transmembrane region" description="Helical" evidence="1">
    <location>
        <begin position="199"/>
        <end position="218"/>
    </location>
</feature>
<keyword evidence="1" id="KW-0812">Transmembrane</keyword>
<dbReference type="EMBL" id="CDMW01000001">
    <property type="protein sequence ID" value="CEL90838.1"/>
    <property type="molecule type" value="Genomic_DNA"/>
</dbReference>
<dbReference type="InterPro" id="IPR008875">
    <property type="entry name" value="TraX"/>
</dbReference>
<name>A0A0B7GRJ9_STRSA</name>
<organism evidence="2 3">
    <name type="scientific">Streptococcus sanguinis</name>
    <dbReference type="NCBI Taxonomy" id="1305"/>
    <lineage>
        <taxon>Bacteria</taxon>
        <taxon>Bacillati</taxon>
        <taxon>Bacillota</taxon>
        <taxon>Bacilli</taxon>
        <taxon>Lactobacillales</taxon>
        <taxon>Streptococcaceae</taxon>
        <taxon>Streptococcus</taxon>
    </lineage>
</organism>
<dbReference type="Pfam" id="PF05857">
    <property type="entry name" value="TraX"/>
    <property type="match status" value="1"/>
</dbReference>
<accession>A0A0B7GRJ9</accession>
<keyword evidence="1" id="KW-0472">Membrane</keyword>
<feature type="transmembrane region" description="Helical" evidence="1">
    <location>
        <begin position="95"/>
        <end position="117"/>
    </location>
</feature>
<feature type="transmembrane region" description="Helical" evidence="1">
    <location>
        <begin position="12"/>
        <end position="31"/>
    </location>
</feature>
<keyword evidence="1" id="KW-1133">Transmembrane helix</keyword>
<evidence type="ECO:0000313" key="3">
    <source>
        <dbReference type="Proteomes" id="UP000183504"/>
    </source>
</evidence>
<feature type="transmembrane region" description="Helical" evidence="1">
    <location>
        <begin position="71"/>
        <end position="89"/>
    </location>
</feature>
<dbReference type="RefSeq" id="WP_072074368.1">
    <property type="nucleotide sequence ID" value="NZ_CDMW01000001.1"/>
</dbReference>
<gene>
    <name evidence="2" type="ORF">SSV_1546</name>
</gene>
<evidence type="ECO:0000256" key="1">
    <source>
        <dbReference type="SAM" id="Phobius"/>
    </source>
</evidence>
<evidence type="ECO:0008006" key="4">
    <source>
        <dbReference type="Google" id="ProtNLM"/>
    </source>
</evidence>
<dbReference type="Proteomes" id="UP000183504">
    <property type="component" value="Unassembled WGS sequence"/>
</dbReference>
<reference evidence="2 3" key="1">
    <citation type="submission" date="2015-01" db="EMBL/GenBank/DDBJ databases">
        <authorList>
            <person name="Pelicic Vladimir"/>
        </authorList>
    </citation>
    <scope>NUCLEOTIDE SEQUENCE [LARGE SCALE GENOMIC DNA]</scope>
    <source>
        <strain evidence="2 3">2908</strain>
    </source>
</reference>
<feature type="transmembrane region" description="Helical" evidence="1">
    <location>
        <begin position="230"/>
        <end position="250"/>
    </location>
</feature>
<proteinExistence type="predicted"/>
<evidence type="ECO:0000313" key="2">
    <source>
        <dbReference type="EMBL" id="CEL90838.1"/>
    </source>
</evidence>
<sequence>MKSKGINAFQLKLFMAFLMVFDHISQIPGLVPDGWDGVLHALTRCVGVAFAFMAVEGFLHTRNRLAYNMRLFFWAALMQTGNCILTLLFQEKGIYLTHNIFLTLACGVLMLSLFFGFSENGGAAKDRKRGLRIAAGVLVLLAGLLFSEGGMALLPFMLLTYLFRNQVFFRNLSYVVWAGVLFAMSIQIYPTLQDTLSMLLYNSDWLFITVLPLLHFYNGERGSSSKWSKYFFYIFYPAHLWLIALIAFWVK</sequence>
<feature type="transmembrane region" description="Helical" evidence="1">
    <location>
        <begin position="174"/>
        <end position="192"/>
    </location>
</feature>
<feature type="transmembrane region" description="Helical" evidence="1">
    <location>
        <begin position="137"/>
        <end position="162"/>
    </location>
</feature>